<accession>A0AAN7BPR5</accession>
<organism evidence="2 3">
    <name type="scientific">Podospora fimiseda</name>
    <dbReference type="NCBI Taxonomy" id="252190"/>
    <lineage>
        <taxon>Eukaryota</taxon>
        <taxon>Fungi</taxon>
        <taxon>Dikarya</taxon>
        <taxon>Ascomycota</taxon>
        <taxon>Pezizomycotina</taxon>
        <taxon>Sordariomycetes</taxon>
        <taxon>Sordariomycetidae</taxon>
        <taxon>Sordariales</taxon>
        <taxon>Podosporaceae</taxon>
        <taxon>Podospora</taxon>
    </lineage>
</organism>
<reference evidence="2" key="2">
    <citation type="submission" date="2023-05" db="EMBL/GenBank/DDBJ databases">
        <authorList>
            <consortium name="Lawrence Berkeley National Laboratory"/>
            <person name="Steindorff A."/>
            <person name="Hensen N."/>
            <person name="Bonometti L."/>
            <person name="Westerberg I."/>
            <person name="Brannstrom I.O."/>
            <person name="Guillou S."/>
            <person name="Cros-Aarteil S."/>
            <person name="Calhoun S."/>
            <person name="Haridas S."/>
            <person name="Kuo A."/>
            <person name="Mondo S."/>
            <person name="Pangilinan J."/>
            <person name="Riley R."/>
            <person name="Labutti K."/>
            <person name="Andreopoulos B."/>
            <person name="Lipzen A."/>
            <person name="Chen C."/>
            <person name="Yanf M."/>
            <person name="Daum C."/>
            <person name="Ng V."/>
            <person name="Clum A."/>
            <person name="Ohm R."/>
            <person name="Martin F."/>
            <person name="Silar P."/>
            <person name="Natvig D."/>
            <person name="Lalanne C."/>
            <person name="Gautier V."/>
            <person name="Ament-Velasquez S.L."/>
            <person name="Kruys A."/>
            <person name="Hutchinson M.I."/>
            <person name="Powell A.J."/>
            <person name="Barry K."/>
            <person name="Miller A.N."/>
            <person name="Grigoriev I.V."/>
            <person name="Debuchy R."/>
            <person name="Gladieux P."/>
            <person name="Thoren M.H."/>
            <person name="Johannesson H."/>
        </authorList>
    </citation>
    <scope>NUCLEOTIDE SEQUENCE</scope>
    <source>
        <strain evidence="2">CBS 990.96</strain>
    </source>
</reference>
<feature type="region of interest" description="Disordered" evidence="1">
    <location>
        <begin position="1"/>
        <end position="24"/>
    </location>
</feature>
<dbReference type="InterPro" id="IPR036047">
    <property type="entry name" value="F-box-like_dom_sf"/>
</dbReference>
<proteinExistence type="predicted"/>
<evidence type="ECO:0000256" key="1">
    <source>
        <dbReference type="SAM" id="MobiDB-lite"/>
    </source>
</evidence>
<sequence length="412" mass="48125">MKQKKIDREARKAVKRQARPSPPPIQPTELCELVLFSTIELLENILLQLDMRTLLTVAQRVHTHWRKVINTSPALQQHLFFRPINTPCGSVPRVIQNPLMASEFYPFFRTWAPKENQTIWQHRDRILPLAYQPTAEIDSGILWGHLPGFTMMANNKRIHNAYTRPEASWRRMLVSQPPPRRIGRVKEWGRDEVFRNWDRKVVEVEDGLTMGDLYDVVHAIIWRRFEKPERHKGFPRSYHSRAWIGWKRGTNEEIERLGINPDGKLWKHARPGLLEMPQPSPKGDEWVEGESIDLVIGEKTSDHSGRCRGHGGMVGPRELSWEERMALGDHCCREGMGLPPLQDGEVEEPNIARRRKGRVRGCNDEYKKDSARWMFDCQEPNHELIEKLGMQEAGEPEPARPDYPTVYIYRFY</sequence>
<dbReference type="Proteomes" id="UP001301958">
    <property type="component" value="Unassembled WGS sequence"/>
</dbReference>
<comment type="caution">
    <text evidence="2">The sequence shown here is derived from an EMBL/GenBank/DDBJ whole genome shotgun (WGS) entry which is preliminary data.</text>
</comment>
<dbReference type="SUPFAM" id="SSF81383">
    <property type="entry name" value="F-box domain"/>
    <property type="match status" value="1"/>
</dbReference>
<dbReference type="EMBL" id="MU865333">
    <property type="protein sequence ID" value="KAK4227264.1"/>
    <property type="molecule type" value="Genomic_DNA"/>
</dbReference>
<evidence type="ECO:0000313" key="3">
    <source>
        <dbReference type="Proteomes" id="UP001301958"/>
    </source>
</evidence>
<evidence type="ECO:0008006" key="4">
    <source>
        <dbReference type="Google" id="ProtNLM"/>
    </source>
</evidence>
<evidence type="ECO:0000313" key="2">
    <source>
        <dbReference type="EMBL" id="KAK4227264.1"/>
    </source>
</evidence>
<protein>
    <recommendedName>
        <fullName evidence="4">F-box domain-containing protein</fullName>
    </recommendedName>
</protein>
<name>A0AAN7BPR5_9PEZI</name>
<feature type="compositionally biased region" description="Basic and acidic residues" evidence="1">
    <location>
        <begin position="1"/>
        <end position="12"/>
    </location>
</feature>
<dbReference type="AlphaFoldDB" id="A0AAN7BPR5"/>
<gene>
    <name evidence="2" type="ORF">QBC38DRAFT_478060</name>
</gene>
<reference evidence="2" key="1">
    <citation type="journal article" date="2023" name="Mol. Phylogenet. Evol.">
        <title>Genome-scale phylogeny and comparative genomics of the fungal order Sordariales.</title>
        <authorList>
            <person name="Hensen N."/>
            <person name="Bonometti L."/>
            <person name="Westerberg I."/>
            <person name="Brannstrom I.O."/>
            <person name="Guillou S."/>
            <person name="Cros-Aarteil S."/>
            <person name="Calhoun S."/>
            <person name="Haridas S."/>
            <person name="Kuo A."/>
            <person name="Mondo S."/>
            <person name="Pangilinan J."/>
            <person name="Riley R."/>
            <person name="LaButti K."/>
            <person name="Andreopoulos B."/>
            <person name="Lipzen A."/>
            <person name="Chen C."/>
            <person name="Yan M."/>
            <person name="Daum C."/>
            <person name="Ng V."/>
            <person name="Clum A."/>
            <person name="Steindorff A."/>
            <person name="Ohm R.A."/>
            <person name="Martin F."/>
            <person name="Silar P."/>
            <person name="Natvig D.O."/>
            <person name="Lalanne C."/>
            <person name="Gautier V."/>
            <person name="Ament-Velasquez S.L."/>
            <person name="Kruys A."/>
            <person name="Hutchinson M.I."/>
            <person name="Powell A.J."/>
            <person name="Barry K."/>
            <person name="Miller A.N."/>
            <person name="Grigoriev I.V."/>
            <person name="Debuchy R."/>
            <person name="Gladieux P."/>
            <person name="Hiltunen Thoren M."/>
            <person name="Johannesson H."/>
        </authorList>
    </citation>
    <scope>NUCLEOTIDE SEQUENCE</scope>
    <source>
        <strain evidence="2">CBS 990.96</strain>
    </source>
</reference>
<keyword evidence="3" id="KW-1185">Reference proteome</keyword>